<reference evidence="1 2" key="1">
    <citation type="journal article" date="2010" name="J. Bacteriol.">
        <title>Complete genome sequence of "Candidatus Puniceispirillum marinum" IMCC1322, a representative of the SAR116 clade in the Alphaproteobacteria.</title>
        <authorList>
            <person name="Oh H.M."/>
            <person name="Kwon K.K."/>
            <person name="Kang I."/>
            <person name="Kang S.G."/>
            <person name="Lee J.H."/>
            <person name="Kim S.J."/>
            <person name="Cho J.C."/>
        </authorList>
    </citation>
    <scope>NUCLEOTIDE SEQUENCE [LARGE SCALE GENOMIC DNA]</scope>
    <source>
        <strain evidence="1 2">IMCC1322</strain>
    </source>
</reference>
<dbReference type="AlphaFoldDB" id="D5BUJ4"/>
<dbReference type="STRING" id="488538.SAR116_1698"/>
<evidence type="ECO:0000313" key="2">
    <source>
        <dbReference type="Proteomes" id="UP000007460"/>
    </source>
</evidence>
<proteinExistence type="predicted"/>
<dbReference type="KEGG" id="apb:SAR116_1698"/>
<dbReference type="EMBL" id="CP001751">
    <property type="protein sequence ID" value="ADE39941.1"/>
    <property type="molecule type" value="Genomic_DNA"/>
</dbReference>
<dbReference type="HOGENOM" id="CLU_949534_0_0_5"/>
<accession>D5BUJ4</accession>
<gene>
    <name evidence="1" type="ordered locus">SAR116_1698</name>
</gene>
<sequence length="293" mass="33673">MIVAMKPRWLLITTLLSNFVLFTSPSISFASNGWQPQISEKILMLPTKHLERAIEQDFANSLLANDMSTLDEQIGAEIANISNLQDNQHLYEGEEALEVEHQIIVGKRNYLETMGNQLQLKRQQLDTKRRLYERLMQQSKREEVRNRDTRQLRLAIDEARDRSNAVETKLRDELFFTSNLPESKFGENYAENRSAVEDLRAAIANHPANQQQINDGQPMSKTDQLAQMVMDAEFELAILKMEEEVIGHMAKLLTLDAMSFSEKVAELAWQDQADTLGQTFTSPKHNVRMFVAY</sequence>
<dbReference type="Proteomes" id="UP000007460">
    <property type="component" value="Chromosome"/>
</dbReference>
<dbReference type="eggNOG" id="ENOG5032R86">
    <property type="taxonomic scope" value="Bacteria"/>
</dbReference>
<organism evidence="1 2">
    <name type="scientific">Puniceispirillum marinum (strain IMCC1322)</name>
    <dbReference type="NCBI Taxonomy" id="488538"/>
    <lineage>
        <taxon>Bacteria</taxon>
        <taxon>Pseudomonadati</taxon>
        <taxon>Pseudomonadota</taxon>
        <taxon>Alphaproteobacteria</taxon>
        <taxon>Candidatus Puniceispirillales</taxon>
        <taxon>Candidatus Puniceispirillaceae</taxon>
        <taxon>Candidatus Puniceispirillum</taxon>
    </lineage>
</organism>
<dbReference type="RefSeq" id="WP_013046568.1">
    <property type="nucleotide sequence ID" value="NC_014010.1"/>
</dbReference>
<evidence type="ECO:0000313" key="1">
    <source>
        <dbReference type="EMBL" id="ADE39941.1"/>
    </source>
</evidence>
<keyword evidence="2" id="KW-1185">Reference proteome</keyword>
<name>D5BUJ4_PUNMI</name>
<protein>
    <submittedName>
        <fullName evidence="1">Uncharacterized protein</fullName>
    </submittedName>
</protein>